<organism evidence="2 3">
    <name type="scientific">Cercopithifilaria johnstoni</name>
    <dbReference type="NCBI Taxonomy" id="2874296"/>
    <lineage>
        <taxon>Eukaryota</taxon>
        <taxon>Metazoa</taxon>
        <taxon>Ecdysozoa</taxon>
        <taxon>Nematoda</taxon>
        <taxon>Chromadorea</taxon>
        <taxon>Rhabditida</taxon>
        <taxon>Spirurina</taxon>
        <taxon>Spiruromorpha</taxon>
        <taxon>Filarioidea</taxon>
        <taxon>Onchocercidae</taxon>
        <taxon>Cercopithifilaria</taxon>
    </lineage>
</organism>
<sequence length="69" mass="7526">MFTCGMEQLFRDVELPVKLSDISYGITPFGHNRNSINDIDDGGIAAADAIDDGDDNDDIDGNANDNHRK</sequence>
<proteinExistence type="predicted"/>
<evidence type="ECO:0000313" key="2">
    <source>
        <dbReference type="EMBL" id="CAG9536603.1"/>
    </source>
</evidence>
<evidence type="ECO:0000256" key="1">
    <source>
        <dbReference type="SAM" id="MobiDB-lite"/>
    </source>
</evidence>
<evidence type="ECO:0000313" key="3">
    <source>
        <dbReference type="Proteomes" id="UP000746747"/>
    </source>
</evidence>
<accession>A0A8J2PUS8</accession>
<reference evidence="2" key="1">
    <citation type="submission" date="2021-09" db="EMBL/GenBank/DDBJ databases">
        <authorList>
            <consortium name="Pathogen Informatics"/>
        </authorList>
    </citation>
    <scope>NUCLEOTIDE SEQUENCE</scope>
</reference>
<comment type="caution">
    <text evidence="2">The sequence shown here is derived from an EMBL/GenBank/DDBJ whole genome shotgun (WGS) entry which is preliminary data.</text>
</comment>
<keyword evidence="3" id="KW-1185">Reference proteome</keyword>
<gene>
    <name evidence="2" type="ORF">CJOHNSTONI_LOCUS6506</name>
</gene>
<protein>
    <submittedName>
        <fullName evidence="2">Uncharacterized protein</fullName>
    </submittedName>
</protein>
<dbReference type="EMBL" id="CAKAEH010001469">
    <property type="protein sequence ID" value="CAG9536603.1"/>
    <property type="molecule type" value="Genomic_DNA"/>
</dbReference>
<feature type="region of interest" description="Disordered" evidence="1">
    <location>
        <begin position="48"/>
        <end position="69"/>
    </location>
</feature>
<name>A0A8J2PUS8_9BILA</name>
<dbReference type="AlphaFoldDB" id="A0A8J2PUS8"/>
<dbReference type="Proteomes" id="UP000746747">
    <property type="component" value="Unassembled WGS sequence"/>
</dbReference>
<feature type="compositionally biased region" description="Acidic residues" evidence="1">
    <location>
        <begin position="49"/>
        <end position="60"/>
    </location>
</feature>